<name>A0AAD4SHH9_9MAGN</name>
<dbReference type="Proteomes" id="UP001202328">
    <property type="component" value="Unassembled WGS sequence"/>
</dbReference>
<reference evidence="1" key="1">
    <citation type="submission" date="2022-04" db="EMBL/GenBank/DDBJ databases">
        <title>A functionally conserved STORR gene fusion in Papaver species that diverged 16.8 million years ago.</title>
        <authorList>
            <person name="Catania T."/>
        </authorList>
    </citation>
    <scope>NUCLEOTIDE SEQUENCE</scope>
    <source>
        <strain evidence="1">S-188037</strain>
    </source>
</reference>
<dbReference type="SUPFAM" id="SSF55811">
    <property type="entry name" value="Nudix"/>
    <property type="match status" value="1"/>
</dbReference>
<dbReference type="InterPro" id="IPR015797">
    <property type="entry name" value="NUDIX_hydrolase-like_dom_sf"/>
</dbReference>
<keyword evidence="2" id="KW-1185">Reference proteome</keyword>
<comment type="caution">
    <text evidence="1">The sequence shown here is derived from an EMBL/GenBank/DDBJ whole genome shotgun (WGS) entry which is preliminary data.</text>
</comment>
<evidence type="ECO:0008006" key="3">
    <source>
        <dbReference type="Google" id="ProtNLM"/>
    </source>
</evidence>
<accession>A0AAD4SHH9</accession>
<dbReference type="AlphaFoldDB" id="A0AAD4SHH9"/>
<sequence length="291" mass="32636">MSPPLPPIRNPNNPKIQLLNFHQKPNSSLPDLLFTALSILFLFSSSSAPSSLKPLSLSFNTLNFNFPQNPRRVFLKNSIMSQPKPDPCSFSSPNSLSNWLKSRLPSDSFASWGIKPGTKNVHNLWLEISEGETSLLDSIPPVRTVNVVSVRIIDENCRILLESKQELSDGTHRERNRPLSEKMKPDESVEEAVLRAISEELGSIIDDDVSSIVKINTGSYKKKVEERVSLSYPGLPACYVLHTVDAFVEGLPTEDFCTEEEEYSECSELGAADKAVNVRKHFWKWVESDSF</sequence>
<dbReference type="EMBL" id="JAJJMB010011095">
    <property type="protein sequence ID" value="KAI3904572.1"/>
    <property type="molecule type" value="Genomic_DNA"/>
</dbReference>
<dbReference type="PANTHER" id="PTHR36395">
    <property type="entry name" value="RING-H2 ZINC FINGER PROTEIN"/>
    <property type="match status" value="1"/>
</dbReference>
<proteinExistence type="predicted"/>
<organism evidence="1 2">
    <name type="scientific">Papaver atlanticum</name>
    <dbReference type="NCBI Taxonomy" id="357466"/>
    <lineage>
        <taxon>Eukaryota</taxon>
        <taxon>Viridiplantae</taxon>
        <taxon>Streptophyta</taxon>
        <taxon>Embryophyta</taxon>
        <taxon>Tracheophyta</taxon>
        <taxon>Spermatophyta</taxon>
        <taxon>Magnoliopsida</taxon>
        <taxon>Ranunculales</taxon>
        <taxon>Papaveraceae</taxon>
        <taxon>Papaveroideae</taxon>
        <taxon>Papaver</taxon>
    </lineage>
</organism>
<gene>
    <name evidence="1" type="ORF">MKW98_014752</name>
</gene>
<evidence type="ECO:0000313" key="1">
    <source>
        <dbReference type="EMBL" id="KAI3904572.1"/>
    </source>
</evidence>
<evidence type="ECO:0000313" key="2">
    <source>
        <dbReference type="Proteomes" id="UP001202328"/>
    </source>
</evidence>
<dbReference type="PANTHER" id="PTHR36395:SF1">
    <property type="entry name" value="RING-H2 ZINC FINGER PROTEIN"/>
    <property type="match status" value="1"/>
</dbReference>
<protein>
    <recommendedName>
        <fullName evidence="3">Nudix hydrolase domain-containing protein</fullName>
    </recommendedName>
</protein>